<sequence>MTDATIRRFEPADSDAVLALNERAMAAEGTDPEDVPGIDDLRRIESEYLDSGGEFLVADLDGDVVGMGGLTIDGEVAEAFRMRVDPAYQHRGIGSALLDRLEQAARDRGATRLLAETARRQRAATEFYPAHGFEERGRRSFGEYELISFEKSL</sequence>
<evidence type="ECO:0000256" key="1">
    <source>
        <dbReference type="ARBA" id="ARBA00022679"/>
    </source>
</evidence>
<evidence type="ECO:0000256" key="2">
    <source>
        <dbReference type="ARBA" id="ARBA00023315"/>
    </source>
</evidence>
<dbReference type="EMBL" id="CP064787">
    <property type="protein sequence ID" value="QSG04683.1"/>
    <property type="molecule type" value="Genomic_DNA"/>
</dbReference>
<dbReference type="InterPro" id="IPR016181">
    <property type="entry name" value="Acyl_CoA_acyltransferase"/>
</dbReference>
<evidence type="ECO:0000259" key="3">
    <source>
        <dbReference type="PROSITE" id="PS51186"/>
    </source>
</evidence>
<dbReference type="InterPro" id="IPR000182">
    <property type="entry name" value="GNAT_dom"/>
</dbReference>
<gene>
    <name evidence="4" type="primary">rimI</name>
    <name evidence="4" type="ORF">HSR121_0327</name>
</gene>
<accession>A0A897N011</accession>
<dbReference type="RefSeq" id="WP_229114134.1">
    <property type="nucleotide sequence ID" value="NZ_CP064787.1"/>
</dbReference>
<feature type="domain" description="N-acetyltransferase" evidence="3">
    <location>
        <begin position="4"/>
        <end position="153"/>
    </location>
</feature>
<dbReference type="AlphaFoldDB" id="A0A897N011"/>
<organism evidence="4 5">
    <name type="scientific">Halapricum desulfuricans</name>
    <dbReference type="NCBI Taxonomy" id="2841257"/>
    <lineage>
        <taxon>Archaea</taxon>
        <taxon>Methanobacteriati</taxon>
        <taxon>Methanobacteriota</taxon>
        <taxon>Stenosarchaea group</taxon>
        <taxon>Halobacteria</taxon>
        <taxon>Halobacteriales</taxon>
        <taxon>Haloarculaceae</taxon>
        <taxon>Halapricum</taxon>
    </lineage>
</organism>
<evidence type="ECO:0000313" key="4">
    <source>
        <dbReference type="EMBL" id="QSG04683.1"/>
    </source>
</evidence>
<name>A0A897N011_9EURY</name>
<reference evidence="4" key="1">
    <citation type="submission" date="2020-11" db="EMBL/GenBank/DDBJ databases">
        <title>Carbohydrate-dependent, anaerobic sulfur respiration: A novel catabolism in halophilic archaea.</title>
        <authorList>
            <person name="Sorokin D.Y."/>
            <person name="Messina E."/>
            <person name="Smedile F."/>
            <person name="La Cono V."/>
            <person name="Hallsworth J.E."/>
            <person name="Yakimov M.M."/>
        </authorList>
    </citation>
    <scope>NUCLEOTIDE SEQUENCE</scope>
    <source>
        <strain evidence="4">HSR12-1</strain>
    </source>
</reference>
<dbReference type="PANTHER" id="PTHR43877">
    <property type="entry name" value="AMINOALKYLPHOSPHONATE N-ACETYLTRANSFERASE-RELATED-RELATED"/>
    <property type="match status" value="1"/>
</dbReference>
<dbReference type="Gene3D" id="3.40.630.30">
    <property type="match status" value="1"/>
</dbReference>
<evidence type="ECO:0000313" key="5">
    <source>
        <dbReference type="Proteomes" id="UP000663525"/>
    </source>
</evidence>
<dbReference type="PROSITE" id="PS51186">
    <property type="entry name" value="GNAT"/>
    <property type="match status" value="1"/>
</dbReference>
<dbReference type="Pfam" id="PF00583">
    <property type="entry name" value="Acetyltransf_1"/>
    <property type="match status" value="1"/>
</dbReference>
<dbReference type="GeneID" id="68853981"/>
<protein>
    <submittedName>
        <fullName evidence="4">Acetyltransferase (GNAT) family</fullName>
    </submittedName>
</protein>
<dbReference type="PANTHER" id="PTHR43877:SF5">
    <property type="entry name" value="BLL8307 PROTEIN"/>
    <property type="match status" value="1"/>
</dbReference>
<keyword evidence="2" id="KW-0012">Acyltransferase</keyword>
<dbReference type="GO" id="GO:0016747">
    <property type="term" value="F:acyltransferase activity, transferring groups other than amino-acyl groups"/>
    <property type="evidence" value="ECO:0007669"/>
    <property type="project" value="InterPro"/>
</dbReference>
<dbReference type="SUPFAM" id="SSF55729">
    <property type="entry name" value="Acyl-CoA N-acyltransferases (Nat)"/>
    <property type="match status" value="1"/>
</dbReference>
<keyword evidence="1 4" id="KW-0808">Transferase</keyword>
<proteinExistence type="predicted"/>
<dbReference type="InterPro" id="IPR050832">
    <property type="entry name" value="Bact_Acetyltransf"/>
</dbReference>
<dbReference type="Proteomes" id="UP000663525">
    <property type="component" value="Chromosome"/>
</dbReference>
<dbReference type="CDD" id="cd04301">
    <property type="entry name" value="NAT_SF"/>
    <property type="match status" value="1"/>
</dbReference>